<sequence length="298" mass="33314">MERFDVIHVIFLINIYVCLPLTMAVSCWVCFVVRKEQAPITYYTNLLFYNLVQCSMMIPFIVQGNSELHGVFQYSPLIFSCAVIASVNFKMCIATERCLVITRPQWNCIRQTKGSVLLSVLVWTLSVITVPLAMIIPPVLIFFALFPSFLFILTLVWTLKALPAATSVPTEEKRRIVGTLVLLLINYHLTFFPLIFITFDLVLPRTTGFGFQDIIVDIVLYLFLLSPSMDLILFFLMLKGPINNLLVSLCCCCMDNTVGEVAADTTLELQNCSYSTAADVAARGGCSSGQPLTRTSVV</sequence>
<dbReference type="InParanoid" id="A0A669BVD7"/>
<accession>A0A669BVD7</accession>
<evidence type="ECO:0000313" key="2">
    <source>
        <dbReference type="Ensembl" id="ENSONIP00000039338.1"/>
    </source>
</evidence>
<keyword evidence="3" id="KW-1185">Reference proteome</keyword>
<evidence type="ECO:0008006" key="4">
    <source>
        <dbReference type="Google" id="ProtNLM"/>
    </source>
</evidence>
<dbReference type="AlphaFoldDB" id="A0A669BVD7"/>
<dbReference type="GeneTree" id="ENSGT01110000267565"/>
<keyword evidence="1" id="KW-0472">Membrane</keyword>
<name>A0A669BVD7_ORENI</name>
<feature type="transmembrane region" description="Helical" evidence="1">
    <location>
        <begin position="6"/>
        <end position="33"/>
    </location>
</feature>
<proteinExistence type="predicted"/>
<feature type="transmembrane region" description="Helical" evidence="1">
    <location>
        <begin position="180"/>
        <end position="199"/>
    </location>
</feature>
<dbReference type="Gene3D" id="1.20.1070.10">
    <property type="entry name" value="Rhodopsin 7-helix transmembrane proteins"/>
    <property type="match status" value="1"/>
</dbReference>
<keyword evidence="1" id="KW-1133">Transmembrane helix</keyword>
<dbReference type="PROSITE" id="PS51257">
    <property type="entry name" value="PROKAR_LIPOPROTEIN"/>
    <property type="match status" value="1"/>
</dbReference>
<dbReference type="SUPFAM" id="SSF81321">
    <property type="entry name" value="Family A G protein-coupled receptor-like"/>
    <property type="match status" value="1"/>
</dbReference>
<evidence type="ECO:0000256" key="1">
    <source>
        <dbReference type="SAM" id="Phobius"/>
    </source>
</evidence>
<reference evidence="2" key="2">
    <citation type="submission" date="2025-08" db="UniProtKB">
        <authorList>
            <consortium name="Ensembl"/>
        </authorList>
    </citation>
    <scope>IDENTIFICATION</scope>
</reference>
<keyword evidence="1" id="KW-0812">Transmembrane</keyword>
<feature type="transmembrane region" description="Helical" evidence="1">
    <location>
        <begin position="40"/>
        <end position="62"/>
    </location>
</feature>
<dbReference type="Ensembl" id="ENSONIT00000085600.1">
    <property type="protein sequence ID" value="ENSONIP00000039338.1"/>
    <property type="gene ID" value="ENSONIG00000035641.1"/>
</dbReference>
<dbReference type="Proteomes" id="UP000005207">
    <property type="component" value="Linkage group LG13"/>
</dbReference>
<reference evidence="3" key="1">
    <citation type="submission" date="2012-01" db="EMBL/GenBank/DDBJ databases">
        <title>The Genome Sequence of Oreochromis niloticus (Nile Tilapia).</title>
        <authorList>
            <consortium name="Broad Institute Genome Assembly Team"/>
            <consortium name="Broad Institute Sequencing Platform"/>
            <person name="Di Palma F."/>
            <person name="Johnson J."/>
            <person name="Lander E.S."/>
            <person name="Lindblad-Toh K."/>
        </authorList>
    </citation>
    <scope>NUCLEOTIDE SEQUENCE [LARGE SCALE GENOMIC DNA]</scope>
</reference>
<gene>
    <name evidence="2" type="primary">LOC102082889</name>
</gene>
<feature type="transmembrane region" description="Helical" evidence="1">
    <location>
        <begin position="219"/>
        <end position="238"/>
    </location>
</feature>
<reference evidence="2" key="3">
    <citation type="submission" date="2025-09" db="UniProtKB">
        <authorList>
            <consortium name="Ensembl"/>
        </authorList>
    </citation>
    <scope>IDENTIFICATION</scope>
</reference>
<feature type="transmembrane region" description="Helical" evidence="1">
    <location>
        <begin position="114"/>
        <end position="134"/>
    </location>
</feature>
<protein>
    <recommendedName>
        <fullName evidence="4">G-protein coupled receptors family 1 profile domain-containing protein</fullName>
    </recommendedName>
</protein>
<feature type="transmembrane region" description="Helical" evidence="1">
    <location>
        <begin position="140"/>
        <end position="159"/>
    </location>
</feature>
<evidence type="ECO:0000313" key="3">
    <source>
        <dbReference type="Proteomes" id="UP000005207"/>
    </source>
</evidence>
<feature type="transmembrane region" description="Helical" evidence="1">
    <location>
        <begin position="74"/>
        <end position="93"/>
    </location>
</feature>
<organism evidence="2 3">
    <name type="scientific">Oreochromis niloticus</name>
    <name type="common">Nile tilapia</name>
    <name type="synonym">Tilapia nilotica</name>
    <dbReference type="NCBI Taxonomy" id="8128"/>
    <lineage>
        <taxon>Eukaryota</taxon>
        <taxon>Metazoa</taxon>
        <taxon>Chordata</taxon>
        <taxon>Craniata</taxon>
        <taxon>Vertebrata</taxon>
        <taxon>Euteleostomi</taxon>
        <taxon>Actinopterygii</taxon>
        <taxon>Neopterygii</taxon>
        <taxon>Teleostei</taxon>
        <taxon>Neoteleostei</taxon>
        <taxon>Acanthomorphata</taxon>
        <taxon>Ovalentaria</taxon>
        <taxon>Cichlomorphae</taxon>
        <taxon>Cichliformes</taxon>
        <taxon>Cichlidae</taxon>
        <taxon>African cichlids</taxon>
        <taxon>Pseudocrenilabrinae</taxon>
        <taxon>Oreochromini</taxon>
        <taxon>Oreochromis</taxon>
    </lineage>
</organism>